<dbReference type="SUPFAM" id="SSF53613">
    <property type="entry name" value="Ribokinase-like"/>
    <property type="match status" value="1"/>
</dbReference>
<dbReference type="RefSeq" id="WP_224732757.1">
    <property type="nucleotide sequence ID" value="NZ_BCNX01000003.1"/>
</dbReference>
<dbReference type="AlphaFoldDB" id="A0A1G8YUX8"/>
<dbReference type="EMBL" id="FNFT01000003">
    <property type="protein sequence ID" value="SDK05780.1"/>
    <property type="molecule type" value="Genomic_DNA"/>
</dbReference>
<dbReference type="InterPro" id="IPR004399">
    <property type="entry name" value="HMP/HMP-P_kinase_dom"/>
</dbReference>
<dbReference type="Pfam" id="PF08543">
    <property type="entry name" value="Phos_pyr_kin"/>
    <property type="match status" value="1"/>
</dbReference>
<dbReference type="GO" id="GO:0005524">
    <property type="term" value="F:ATP binding"/>
    <property type="evidence" value="ECO:0007669"/>
    <property type="project" value="UniProtKB-KW"/>
</dbReference>
<dbReference type="FunFam" id="3.40.1190.20:FF:000003">
    <property type="entry name" value="Phosphomethylpyrimidine kinase ThiD"/>
    <property type="match status" value="1"/>
</dbReference>
<sequence length="271" mass="28228">MAHARMIAACSIAGSDSGGGAGIQADLKTFTALGVWGLTVITAVTAQNTREVRGAWMLPPEAVRAQIAAVADDFAIGAWKTGMLGNASVIRAVAETLPEEATLVIDPVMISTSGHRLLAEDAIKDLTELLIPKAAVVTPNLPEAEVLAGMRIESVEDMARAGERILDLGAQAVIMKGGHLSGSAVVDLFLDADGVMQLSGERYPYSVHGSGCCFSAALAAHLARGESARRAFAAARKFIDTAIREAAGDFGPARIVNPGGAIIHRYRKDIS</sequence>
<evidence type="ECO:0000256" key="4">
    <source>
        <dbReference type="ARBA" id="ARBA00022840"/>
    </source>
</evidence>
<dbReference type="STRING" id="2200.GCA_001571405_00112"/>
<evidence type="ECO:0000256" key="1">
    <source>
        <dbReference type="ARBA" id="ARBA00022679"/>
    </source>
</evidence>
<evidence type="ECO:0000256" key="3">
    <source>
        <dbReference type="ARBA" id="ARBA00022777"/>
    </source>
</evidence>
<dbReference type="PANTHER" id="PTHR20858">
    <property type="entry name" value="PHOSPHOMETHYLPYRIMIDINE KINASE"/>
    <property type="match status" value="1"/>
</dbReference>
<dbReference type="GO" id="GO:0009228">
    <property type="term" value="P:thiamine biosynthetic process"/>
    <property type="evidence" value="ECO:0007669"/>
    <property type="project" value="InterPro"/>
</dbReference>
<evidence type="ECO:0000313" key="7">
    <source>
        <dbReference type="Proteomes" id="UP000326500"/>
    </source>
</evidence>
<gene>
    <name evidence="6" type="ORF">SAMN04488571_103184</name>
</gene>
<organism evidence="6 7">
    <name type="scientific">Methanoculleus thermophilus</name>
    <dbReference type="NCBI Taxonomy" id="2200"/>
    <lineage>
        <taxon>Archaea</taxon>
        <taxon>Methanobacteriati</taxon>
        <taxon>Methanobacteriota</taxon>
        <taxon>Stenosarchaea group</taxon>
        <taxon>Methanomicrobia</taxon>
        <taxon>Methanomicrobiales</taxon>
        <taxon>Methanomicrobiaceae</taxon>
        <taxon>Methanoculleus</taxon>
    </lineage>
</organism>
<reference evidence="6 7" key="1">
    <citation type="submission" date="2016-10" db="EMBL/GenBank/DDBJ databases">
        <authorList>
            <person name="Varghese N."/>
            <person name="Submissions S."/>
        </authorList>
    </citation>
    <scope>NUCLEOTIDE SEQUENCE [LARGE SCALE GENOMIC DNA]</scope>
    <source>
        <strain evidence="6 7">DSM 2373</strain>
    </source>
</reference>
<dbReference type="GO" id="GO:0008902">
    <property type="term" value="F:hydroxymethylpyrimidine kinase activity"/>
    <property type="evidence" value="ECO:0007669"/>
    <property type="project" value="TreeGrafter"/>
</dbReference>
<accession>A0A1G8YUX8</accession>
<dbReference type="InterPro" id="IPR013749">
    <property type="entry name" value="PM/HMP-P_kinase-1"/>
</dbReference>
<evidence type="ECO:0000256" key="2">
    <source>
        <dbReference type="ARBA" id="ARBA00022741"/>
    </source>
</evidence>
<evidence type="ECO:0000313" key="6">
    <source>
        <dbReference type="EMBL" id="SDK05780.1"/>
    </source>
</evidence>
<dbReference type="GO" id="GO:0008972">
    <property type="term" value="F:phosphomethylpyrimidine kinase activity"/>
    <property type="evidence" value="ECO:0007669"/>
    <property type="project" value="InterPro"/>
</dbReference>
<evidence type="ECO:0000259" key="5">
    <source>
        <dbReference type="Pfam" id="PF08543"/>
    </source>
</evidence>
<keyword evidence="2" id="KW-0547">Nucleotide-binding</keyword>
<dbReference type="Gene3D" id="3.40.1190.20">
    <property type="match status" value="1"/>
</dbReference>
<proteinExistence type="predicted"/>
<keyword evidence="3 6" id="KW-0418">Kinase</keyword>
<dbReference type="PANTHER" id="PTHR20858:SF17">
    <property type="entry name" value="HYDROXYMETHYLPYRIMIDINE_PHOSPHOMETHYLPYRIMIDINE KINASE THI20-RELATED"/>
    <property type="match status" value="1"/>
</dbReference>
<feature type="domain" description="Pyridoxamine kinase/Phosphomethylpyrimidine kinase" evidence="5">
    <location>
        <begin position="16"/>
        <end position="246"/>
    </location>
</feature>
<dbReference type="NCBIfam" id="TIGR00097">
    <property type="entry name" value="HMP-P_kinase"/>
    <property type="match status" value="1"/>
</dbReference>
<protein>
    <submittedName>
        <fullName evidence="6">Hydroxymethylpyrimidine/phosphomethylpyrimidine kinase</fullName>
    </submittedName>
</protein>
<name>A0A1G8YUX8_9EURY</name>
<keyword evidence="1" id="KW-0808">Transferase</keyword>
<keyword evidence="4" id="KW-0067">ATP-binding</keyword>
<dbReference type="GO" id="GO:0005829">
    <property type="term" value="C:cytosol"/>
    <property type="evidence" value="ECO:0007669"/>
    <property type="project" value="TreeGrafter"/>
</dbReference>
<dbReference type="InterPro" id="IPR029056">
    <property type="entry name" value="Ribokinase-like"/>
</dbReference>
<dbReference type="CDD" id="cd01169">
    <property type="entry name" value="HMPP_kinase"/>
    <property type="match status" value="1"/>
</dbReference>
<dbReference type="Proteomes" id="UP000326500">
    <property type="component" value="Unassembled WGS sequence"/>
</dbReference>
<keyword evidence="7" id="KW-1185">Reference proteome</keyword>